<evidence type="ECO:0000256" key="3">
    <source>
        <dbReference type="ARBA" id="ARBA00022833"/>
    </source>
</evidence>
<dbReference type="Gene3D" id="3.30.50.10">
    <property type="entry name" value="Erythroid Transcription Factor GATA-1, subunit A"/>
    <property type="match status" value="1"/>
</dbReference>
<dbReference type="EMBL" id="CAUWAG010000003">
    <property type="protein sequence ID" value="CAJ2501308.1"/>
    <property type="molecule type" value="Genomic_DNA"/>
</dbReference>
<protein>
    <submittedName>
        <fullName evidence="7">Uu.00g041610.m01.CDS01</fullName>
    </submittedName>
</protein>
<proteinExistence type="predicted"/>
<name>A0AAI8V5G0_9PEZI</name>
<comment type="caution">
    <text evidence="7">The sequence shown here is derived from an EMBL/GenBank/DDBJ whole genome shotgun (WGS) entry which is preliminary data.</text>
</comment>
<evidence type="ECO:0000256" key="4">
    <source>
        <dbReference type="PROSITE-ProRule" id="PRU00094"/>
    </source>
</evidence>
<dbReference type="PANTHER" id="PTHR45658">
    <property type="entry name" value="GATA TRANSCRIPTION FACTOR"/>
    <property type="match status" value="1"/>
</dbReference>
<feature type="region of interest" description="Disordered" evidence="5">
    <location>
        <begin position="1"/>
        <end position="25"/>
    </location>
</feature>
<dbReference type="GO" id="GO:0006355">
    <property type="term" value="P:regulation of DNA-templated transcription"/>
    <property type="evidence" value="ECO:0007669"/>
    <property type="project" value="InterPro"/>
</dbReference>
<keyword evidence="1" id="KW-0479">Metal-binding</keyword>
<reference evidence="7" key="1">
    <citation type="submission" date="2023-10" db="EMBL/GenBank/DDBJ databases">
        <authorList>
            <person name="Hackl T."/>
        </authorList>
    </citation>
    <scope>NUCLEOTIDE SEQUENCE</scope>
</reference>
<dbReference type="InterPro" id="IPR013088">
    <property type="entry name" value="Znf_NHR/GATA"/>
</dbReference>
<evidence type="ECO:0000259" key="6">
    <source>
        <dbReference type="PROSITE" id="PS50114"/>
    </source>
</evidence>
<feature type="region of interest" description="Disordered" evidence="5">
    <location>
        <begin position="89"/>
        <end position="129"/>
    </location>
</feature>
<evidence type="ECO:0000256" key="1">
    <source>
        <dbReference type="ARBA" id="ARBA00022723"/>
    </source>
</evidence>
<dbReference type="GO" id="GO:0043565">
    <property type="term" value="F:sequence-specific DNA binding"/>
    <property type="evidence" value="ECO:0007669"/>
    <property type="project" value="InterPro"/>
</dbReference>
<organism evidence="7 8">
    <name type="scientific">Anthostomella pinea</name>
    <dbReference type="NCBI Taxonomy" id="933095"/>
    <lineage>
        <taxon>Eukaryota</taxon>
        <taxon>Fungi</taxon>
        <taxon>Dikarya</taxon>
        <taxon>Ascomycota</taxon>
        <taxon>Pezizomycotina</taxon>
        <taxon>Sordariomycetes</taxon>
        <taxon>Xylariomycetidae</taxon>
        <taxon>Xylariales</taxon>
        <taxon>Xylariaceae</taxon>
        <taxon>Anthostomella</taxon>
    </lineage>
</organism>
<gene>
    <name evidence="7" type="ORF">KHLLAP_LOCUS1776</name>
</gene>
<dbReference type="Pfam" id="PF00320">
    <property type="entry name" value="GATA"/>
    <property type="match status" value="1"/>
</dbReference>
<dbReference type="AlphaFoldDB" id="A0AAI8V5G0"/>
<evidence type="ECO:0000256" key="5">
    <source>
        <dbReference type="SAM" id="MobiDB-lite"/>
    </source>
</evidence>
<accession>A0AAI8V5G0</accession>
<keyword evidence="3" id="KW-0862">Zinc</keyword>
<dbReference type="PROSITE" id="PS50114">
    <property type="entry name" value="GATA_ZN_FINGER_2"/>
    <property type="match status" value="1"/>
</dbReference>
<dbReference type="SUPFAM" id="SSF57716">
    <property type="entry name" value="Glucocorticoid receptor-like (DNA-binding domain)"/>
    <property type="match status" value="1"/>
</dbReference>
<keyword evidence="2 4" id="KW-0863">Zinc-finger</keyword>
<dbReference type="CDD" id="cd00202">
    <property type="entry name" value="ZnF_GATA"/>
    <property type="match status" value="1"/>
</dbReference>
<dbReference type="Proteomes" id="UP001295740">
    <property type="component" value="Unassembled WGS sequence"/>
</dbReference>
<keyword evidence="8" id="KW-1185">Reference proteome</keyword>
<sequence>MPEGTDRKFPLRQLQESNNMQNVQQDTRELLRLVESFPEHYDTLEGYQSSSAHDMPSSDDDLFAMLDLSRKISASLAEVISVRKRVVSGKVRERGGQRGDQAPRGQKRQAGSSRCDICDRTETPQWRPGPGGRGLLCNVCGLLYKKRENRRNLSMPDVSVPGS</sequence>
<evidence type="ECO:0000313" key="7">
    <source>
        <dbReference type="EMBL" id="CAJ2501308.1"/>
    </source>
</evidence>
<dbReference type="InterPro" id="IPR000679">
    <property type="entry name" value="Znf_GATA"/>
</dbReference>
<evidence type="ECO:0000256" key="2">
    <source>
        <dbReference type="ARBA" id="ARBA00022771"/>
    </source>
</evidence>
<feature type="compositionally biased region" description="Polar residues" evidence="5">
    <location>
        <begin position="14"/>
        <end position="25"/>
    </location>
</feature>
<dbReference type="InterPro" id="IPR051140">
    <property type="entry name" value="GATA_TF"/>
</dbReference>
<dbReference type="GO" id="GO:0008270">
    <property type="term" value="F:zinc ion binding"/>
    <property type="evidence" value="ECO:0007669"/>
    <property type="project" value="UniProtKB-KW"/>
</dbReference>
<dbReference type="SMART" id="SM00401">
    <property type="entry name" value="ZnF_GATA"/>
    <property type="match status" value="1"/>
</dbReference>
<evidence type="ECO:0000313" key="8">
    <source>
        <dbReference type="Proteomes" id="UP001295740"/>
    </source>
</evidence>
<feature type="domain" description="GATA-type" evidence="6">
    <location>
        <begin position="109"/>
        <end position="163"/>
    </location>
</feature>